<feature type="domain" description="LysM" evidence="2">
    <location>
        <begin position="193"/>
        <end position="240"/>
    </location>
</feature>
<dbReference type="Gene3D" id="3.10.350.10">
    <property type="entry name" value="LysM domain"/>
    <property type="match status" value="1"/>
</dbReference>
<proteinExistence type="predicted"/>
<dbReference type="SMART" id="SM00257">
    <property type="entry name" value="LysM"/>
    <property type="match status" value="1"/>
</dbReference>
<organism evidence="3 4">
    <name type="scientific">Amycolatopsis taiwanensis</name>
    <dbReference type="NCBI Taxonomy" id="342230"/>
    <lineage>
        <taxon>Bacteria</taxon>
        <taxon>Bacillati</taxon>
        <taxon>Actinomycetota</taxon>
        <taxon>Actinomycetes</taxon>
        <taxon>Pseudonocardiales</taxon>
        <taxon>Pseudonocardiaceae</taxon>
        <taxon>Amycolatopsis</taxon>
    </lineage>
</organism>
<evidence type="ECO:0000313" key="4">
    <source>
        <dbReference type="Proteomes" id="UP001165136"/>
    </source>
</evidence>
<dbReference type="SUPFAM" id="SSF54106">
    <property type="entry name" value="LysM domain"/>
    <property type="match status" value="1"/>
</dbReference>
<dbReference type="EMBL" id="BSTI01000014">
    <property type="protein sequence ID" value="GLY69050.1"/>
    <property type="molecule type" value="Genomic_DNA"/>
</dbReference>
<accession>A0A9W6VHU1</accession>
<protein>
    <submittedName>
        <fullName evidence="3">Peptidase M23</fullName>
    </submittedName>
</protein>
<evidence type="ECO:0000259" key="2">
    <source>
        <dbReference type="PROSITE" id="PS51782"/>
    </source>
</evidence>
<feature type="region of interest" description="Disordered" evidence="1">
    <location>
        <begin position="63"/>
        <end position="83"/>
    </location>
</feature>
<dbReference type="Proteomes" id="UP001165136">
    <property type="component" value="Unassembled WGS sequence"/>
</dbReference>
<dbReference type="RefSeq" id="WP_285488776.1">
    <property type="nucleotide sequence ID" value="NZ_BSTI01000014.1"/>
</dbReference>
<dbReference type="CDD" id="cd00118">
    <property type="entry name" value="LysM"/>
    <property type="match status" value="1"/>
</dbReference>
<evidence type="ECO:0000256" key="1">
    <source>
        <dbReference type="SAM" id="MobiDB-lite"/>
    </source>
</evidence>
<sequence length="257" mass="27420">MNAPITFSATGGSATSGGLPARLERAYFELREPPAHGSAAPGPPRGRIDFQFNPTELSLSKKARWTKDTQPNSRSSGVPHYKGPEPSTLTLEMFLDATATADDRVVRTVDRLFTCCVPTDKTRSKGSGSPPWVVFRWGGLTGFTAYICSVAAKFTLFTPSGTPIRAVCTVTLEEISGETARQNPTSGGRTAREGHRLVAGDTLASIAQQAYGNPAAWREIAEANGIDNPFRLRPGTTLLLPAPEELTSPQISIMDGG</sequence>
<dbReference type="InterPro" id="IPR045361">
    <property type="entry name" value="CIS_tube_prot_N"/>
</dbReference>
<reference evidence="3" key="1">
    <citation type="submission" date="2023-03" db="EMBL/GenBank/DDBJ databases">
        <title>Amycolatopsis taiwanensis NBRC 103393.</title>
        <authorList>
            <person name="Ichikawa N."/>
            <person name="Sato H."/>
            <person name="Tonouchi N."/>
        </authorList>
    </citation>
    <scope>NUCLEOTIDE SEQUENCE</scope>
    <source>
        <strain evidence="3">NBRC 103393</strain>
    </source>
</reference>
<dbReference type="PROSITE" id="PS51782">
    <property type="entry name" value="LYSM"/>
    <property type="match status" value="1"/>
</dbReference>
<gene>
    <name evidence="3" type="ORF">Atai01_56690</name>
</gene>
<dbReference type="AlphaFoldDB" id="A0A9W6VHU1"/>
<name>A0A9W6VHU1_9PSEU</name>
<dbReference type="InterPro" id="IPR036779">
    <property type="entry name" value="LysM_dom_sf"/>
</dbReference>
<dbReference type="Pfam" id="PF01476">
    <property type="entry name" value="LysM"/>
    <property type="match status" value="1"/>
</dbReference>
<evidence type="ECO:0000313" key="3">
    <source>
        <dbReference type="EMBL" id="GLY69050.1"/>
    </source>
</evidence>
<dbReference type="Pfam" id="PF19266">
    <property type="entry name" value="CIS_tube"/>
    <property type="match status" value="1"/>
</dbReference>
<comment type="caution">
    <text evidence="3">The sequence shown here is derived from an EMBL/GenBank/DDBJ whole genome shotgun (WGS) entry which is preliminary data.</text>
</comment>
<keyword evidence="4" id="KW-1185">Reference proteome</keyword>
<dbReference type="InterPro" id="IPR018392">
    <property type="entry name" value="LysM"/>
</dbReference>